<keyword evidence="10" id="KW-1185">Reference proteome</keyword>
<evidence type="ECO:0000256" key="6">
    <source>
        <dbReference type="SAM" id="MobiDB-lite"/>
    </source>
</evidence>
<dbReference type="InterPro" id="IPR050164">
    <property type="entry name" value="Peptidase_C19"/>
</dbReference>
<evidence type="ECO:0000256" key="5">
    <source>
        <dbReference type="PROSITE-ProRule" id="PRU00502"/>
    </source>
</evidence>
<dbReference type="PROSITE" id="PS00972">
    <property type="entry name" value="USP_1"/>
    <property type="match status" value="1"/>
</dbReference>
<dbReference type="SUPFAM" id="SSF57850">
    <property type="entry name" value="RING/U-box"/>
    <property type="match status" value="2"/>
</dbReference>
<dbReference type="eggNOG" id="KOG1873">
    <property type="taxonomic scope" value="Eukaryota"/>
</dbReference>
<dbReference type="InterPro" id="IPR038765">
    <property type="entry name" value="Papain-like_cys_pep_sf"/>
</dbReference>
<keyword evidence="2" id="KW-0479">Metal-binding</keyword>
<dbReference type="HOGENOM" id="CLU_039116_0_0_1"/>
<evidence type="ECO:0000256" key="4">
    <source>
        <dbReference type="ARBA" id="ARBA00022833"/>
    </source>
</evidence>
<evidence type="ECO:0000256" key="1">
    <source>
        <dbReference type="ARBA" id="ARBA00009085"/>
    </source>
</evidence>
<dbReference type="OMA" id="CARTHFV"/>
<dbReference type="Pfam" id="PF02148">
    <property type="entry name" value="zf-UBP"/>
    <property type="match status" value="1"/>
</dbReference>
<dbReference type="GO" id="GO:0004843">
    <property type="term" value="F:cysteine-type deubiquitinase activity"/>
    <property type="evidence" value="ECO:0007669"/>
    <property type="project" value="InterPro"/>
</dbReference>
<feature type="compositionally biased region" description="Basic and acidic residues" evidence="6">
    <location>
        <begin position="10"/>
        <end position="22"/>
    </location>
</feature>
<evidence type="ECO:0000313" key="9">
    <source>
        <dbReference type="EnsemblPlants" id="OB08G28010.1"/>
    </source>
</evidence>
<keyword evidence="3 5" id="KW-0863">Zinc-finger</keyword>
<dbReference type="Gene3D" id="3.90.70.10">
    <property type="entry name" value="Cysteine proteinases"/>
    <property type="match status" value="1"/>
</dbReference>
<dbReference type="PANTHER" id="PTHR24006:SF807">
    <property type="entry name" value="OS08G0527100 PROTEIN"/>
    <property type="match status" value="1"/>
</dbReference>
<organism evidence="9">
    <name type="scientific">Oryza brachyantha</name>
    <name type="common">malo sina</name>
    <dbReference type="NCBI Taxonomy" id="4533"/>
    <lineage>
        <taxon>Eukaryota</taxon>
        <taxon>Viridiplantae</taxon>
        <taxon>Streptophyta</taxon>
        <taxon>Embryophyta</taxon>
        <taxon>Tracheophyta</taxon>
        <taxon>Spermatophyta</taxon>
        <taxon>Magnoliopsida</taxon>
        <taxon>Liliopsida</taxon>
        <taxon>Poales</taxon>
        <taxon>Poaceae</taxon>
        <taxon>BOP clade</taxon>
        <taxon>Oryzoideae</taxon>
        <taxon>Oryzeae</taxon>
        <taxon>Oryzinae</taxon>
        <taxon>Oryza</taxon>
    </lineage>
</organism>
<dbReference type="InterPro" id="IPR013083">
    <property type="entry name" value="Znf_RING/FYVE/PHD"/>
</dbReference>
<dbReference type="InterPro" id="IPR018200">
    <property type="entry name" value="USP_CS"/>
</dbReference>
<dbReference type="PROSITE" id="PS50235">
    <property type="entry name" value="USP_3"/>
    <property type="match status" value="1"/>
</dbReference>
<protein>
    <submittedName>
        <fullName evidence="9">Ubiquitinyl hydrolase 1</fullName>
    </submittedName>
</protein>
<dbReference type="GO" id="GO:0016579">
    <property type="term" value="P:protein deubiquitination"/>
    <property type="evidence" value="ECO:0007669"/>
    <property type="project" value="InterPro"/>
</dbReference>
<evidence type="ECO:0000313" key="10">
    <source>
        <dbReference type="Proteomes" id="UP000006038"/>
    </source>
</evidence>
<dbReference type="Proteomes" id="UP000006038">
    <property type="component" value="Chromosome 8"/>
</dbReference>
<proteinExistence type="inferred from homology"/>
<name>J3MUM0_ORYBR</name>
<feature type="domain" description="UBP-type" evidence="8">
    <location>
        <begin position="181"/>
        <end position="299"/>
    </location>
</feature>
<comment type="similarity">
    <text evidence="1">Belongs to the peptidase C19 family.</text>
</comment>
<reference evidence="9" key="1">
    <citation type="journal article" date="2013" name="Nat. Commun.">
        <title>Whole-genome sequencing of Oryza brachyantha reveals mechanisms underlying Oryza genome evolution.</title>
        <authorList>
            <person name="Chen J."/>
            <person name="Huang Q."/>
            <person name="Gao D."/>
            <person name="Wang J."/>
            <person name="Lang Y."/>
            <person name="Liu T."/>
            <person name="Li B."/>
            <person name="Bai Z."/>
            <person name="Luis Goicoechea J."/>
            <person name="Liang C."/>
            <person name="Chen C."/>
            <person name="Zhang W."/>
            <person name="Sun S."/>
            <person name="Liao Y."/>
            <person name="Zhang X."/>
            <person name="Yang L."/>
            <person name="Song C."/>
            <person name="Wang M."/>
            <person name="Shi J."/>
            <person name="Liu G."/>
            <person name="Liu J."/>
            <person name="Zhou H."/>
            <person name="Zhou W."/>
            <person name="Yu Q."/>
            <person name="An N."/>
            <person name="Chen Y."/>
            <person name="Cai Q."/>
            <person name="Wang B."/>
            <person name="Liu B."/>
            <person name="Min J."/>
            <person name="Huang Y."/>
            <person name="Wu H."/>
            <person name="Li Z."/>
            <person name="Zhang Y."/>
            <person name="Yin Y."/>
            <person name="Song W."/>
            <person name="Jiang J."/>
            <person name="Jackson S.A."/>
            <person name="Wing R.A."/>
            <person name="Wang J."/>
            <person name="Chen M."/>
        </authorList>
    </citation>
    <scope>NUCLEOTIDE SEQUENCE [LARGE SCALE GENOMIC DNA]</scope>
    <source>
        <strain evidence="9">cv. IRGC 101232</strain>
    </source>
</reference>
<dbReference type="InterPro" id="IPR028889">
    <property type="entry name" value="USP"/>
</dbReference>
<feature type="compositionally biased region" description="Low complexity" evidence="6">
    <location>
        <begin position="26"/>
        <end position="47"/>
    </location>
</feature>
<dbReference type="Pfam" id="PF00443">
    <property type="entry name" value="UCH"/>
    <property type="match status" value="1"/>
</dbReference>
<evidence type="ECO:0000259" key="8">
    <source>
        <dbReference type="PROSITE" id="PS50271"/>
    </source>
</evidence>
<dbReference type="InterPro" id="IPR001607">
    <property type="entry name" value="Znf_UBP"/>
</dbReference>
<reference evidence="9" key="2">
    <citation type="submission" date="2013-04" db="UniProtKB">
        <authorList>
            <consortium name="EnsemblPlants"/>
        </authorList>
    </citation>
    <scope>IDENTIFICATION</scope>
</reference>
<dbReference type="GO" id="GO:0005829">
    <property type="term" value="C:cytosol"/>
    <property type="evidence" value="ECO:0007669"/>
    <property type="project" value="TreeGrafter"/>
</dbReference>
<accession>J3MUM0</accession>
<evidence type="ECO:0000256" key="2">
    <source>
        <dbReference type="ARBA" id="ARBA00022723"/>
    </source>
</evidence>
<feature type="domain" description="USP" evidence="7">
    <location>
        <begin position="309"/>
        <end position="533"/>
    </location>
</feature>
<evidence type="ECO:0000256" key="3">
    <source>
        <dbReference type="ARBA" id="ARBA00022771"/>
    </source>
</evidence>
<dbReference type="GO" id="GO:0005634">
    <property type="term" value="C:nucleus"/>
    <property type="evidence" value="ECO:0007669"/>
    <property type="project" value="TreeGrafter"/>
</dbReference>
<sequence length="533" mass="59061">MEEEEEEEERTTRAREPGKKSPQESPLLDLLAAAVPDAGCGESVPPEVSKPKEEAAAAATSNTEEELCARTHFVRSEEDMVKIILKLGSSRRAPRCEHYLCENKVEKSSILVCIDCSLHFCIGDGTKNRPKGHARWHADLEQHCVGAFFDEPESLYCFTCERLWELEVSDMQSESDSSDIEWCGHFSLDEEKANLIASKATASKKVPVCQHPGCKITGKTCIMVCVGCNKRFCTRAQAKQRPFGHAREHAKHSGHCVGLWCSDPYTMYCFTCEYELALAAPYVETGMVFGKEAFGQASGLVKEHVCPIRGMPNLGNTCYVNALLQCLFVLRKLRARMLAPDVPLDMLGVTLKELFEDVNNVDNARLLLNPINFLTCVRILDARFVGSDMQDSHELLCFILDRLDKEERLQMPAVAPTLVDSLFSVGMSVAMSCTHCSYSSPSCEVMYDISLPLPLERPPPKSIASPPRNISCISREKTGIKLFPQVDMSNTEIVQAIAQGSDSHITGLELGDVAIEKISEPLEVGKFMQPVSK</sequence>
<dbReference type="AlphaFoldDB" id="J3MUM0"/>
<keyword evidence="4" id="KW-0862">Zinc</keyword>
<evidence type="ECO:0000259" key="7">
    <source>
        <dbReference type="PROSITE" id="PS50235"/>
    </source>
</evidence>
<dbReference type="Gramene" id="OB08G28010.1">
    <property type="protein sequence ID" value="OB08G28010.1"/>
    <property type="gene ID" value="OB08G28010"/>
</dbReference>
<dbReference type="EnsemblPlants" id="OB08G28010.1">
    <property type="protein sequence ID" value="OB08G28010.1"/>
    <property type="gene ID" value="OB08G28010"/>
</dbReference>
<dbReference type="Gene3D" id="3.30.40.10">
    <property type="entry name" value="Zinc/RING finger domain, C3HC4 (zinc finger)"/>
    <property type="match status" value="2"/>
</dbReference>
<dbReference type="InterPro" id="IPR001394">
    <property type="entry name" value="Peptidase_C19_UCH"/>
</dbReference>
<dbReference type="GO" id="GO:0008270">
    <property type="term" value="F:zinc ion binding"/>
    <property type="evidence" value="ECO:0007669"/>
    <property type="project" value="UniProtKB-KW"/>
</dbReference>
<feature type="region of interest" description="Disordered" evidence="6">
    <location>
        <begin position="1"/>
        <end position="63"/>
    </location>
</feature>
<dbReference type="PROSITE" id="PS50271">
    <property type="entry name" value="ZF_UBP"/>
    <property type="match status" value="1"/>
</dbReference>
<dbReference type="PANTHER" id="PTHR24006">
    <property type="entry name" value="UBIQUITIN CARBOXYL-TERMINAL HYDROLASE"/>
    <property type="match status" value="1"/>
</dbReference>
<dbReference type="SUPFAM" id="SSF54001">
    <property type="entry name" value="Cysteine proteinases"/>
    <property type="match status" value="1"/>
</dbReference>